<evidence type="ECO:0000313" key="2">
    <source>
        <dbReference type="EMBL" id="GBG95980.1"/>
    </source>
</evidence>
<protein>
    <submittedName>
        <fullName evidence="2">5-bromo-4-chloroindolyl phosphate hydrolase</fullName>
    </submittedName>
</protein>
<dbReference type="AlphaFoldDB" id="A0A2R5HI81"/>
<sequence>MNKKNALRIILSISAIVVLYLLYVFISNPIYFMDYLFVLLSHFWIIAIVVVILGLVTFFVINRNRAQMDETSEVDAETAYRSQLAAIDDLDETYNARDQELYKEANFSEADTKRFLENLIESRKALVTWKYRMSQSGKLQIIEDITKGYETAEKRIAYIRRNPREMLKASDLLYKELPAIVKLTDELDASPNQGQVLKSIRALSEKIAGAENSDELKNVSPIWQESSAQKLSKRKKNPWMIGLLVLVVLATVSVITSQILKISQNQSTNKSLSAYRVPEQGRNKTLITNWSLDDFKVLRVGEITGEGGESFESLYKKYGKGYYAYQGKDQINGESYLTRTVNYHFDKNMDHYVSLIFTGKNEDQLYLTSAEEKGLGNPVGLQLWTKAVYEKIEVGKSWDANHPTGSLWSEFKDKVGDPDMVNIYLVSGRAQADEFWHDSQDSQKYISLELSVFSDRTTRVTYKSATATLK</sequence>
<proteinExistence type="predicted"/>
<keyword evidence="2" id="KW-0378">Hydrolase</keyword>
<dbReference type="Pfam" id="PF10112">
    <property type="entry name" value="Halogen_Hydrol"/>
    <property type="match status" value="1"/>
</dbReference>
<dbReference type="Proteomes" id="UP000245021">
    <property type="component" value="Unassembled WGS sequence"/>
</dbReference>
<dbReference type="EMBL" id="BFFO01000001">
    <property type="protein sequence ID" value="GBG95980.1"/>
    <property type="molecule type" value="Genomic_DNA"/>
</dbReference>
<feature type="transmembrane region" description="Helical" evidence="1">
    <location>
        <begin position="7"/>
        <end position="26"/>
    </location>
</feature>
<gene>
    <name evidence="2" type="primary">xpaC_1</name>
    <name evidence="2" type="ORF">NtB2_00082</name>
</gene>
<feature type="transmembrane region" description="Helical" evidence="1">
    <location>
        <begin position="38"/>
        <end position="61"/>
    </location>
</feature>
<keyword evidence="1" id="KW-0472">Membrane</keyword>
<accession>A0A2R5HI81</accession>
<dbReference type="GO" id="GO:0016787">
    <property type="term" value="F:hydrolase activity"/>
    <property type="evidence" value="ECO:0007669"/>
    <property type="project" value="UniProtKB-KW"/>
</dbReference>
<comment type="caution">
    <text evidence="2">The sequence shown here is derived from an EMBL/GenBank/DDBJ whole genome shotgun (WGS) entry which is preliminary data.</text>
</comment>
<keyword evidence="3" id="KW-1185">Reference proteome</keyword>
<reference evidence="2 3" key="1">
    <citation type="journal article" date="2018" name="Genome Announc.">
        <title>Draft Genome Sequence of Lactococcus sp. Strain NtB2 (JCM 32569), Isolated from the Gut of the Higher Termite Nasutitermes takasagoensis.</title>
        <authorList>
            <person name="Noda S."/>
            <person name="Aihara C."/>
            <person name="Yuki M."/>
            <person name="Ohkuma M."/>
        </authorList>
    </citation>
    <scope>NUCLEOTIDE SEQUENCE [LARGE SCALE GENOMIC DNA]</scope>
    <source>
        <strain evidence="2 3">NtB2</strain>
    </source>
</reference>
<name>A0A2R5HI81_9LACT</name>
<evidence type="ECO:0000256" key="1">
    <source>
        <dbReference type="SAM" id="Phobius"/>
    </source>
</evidence>
<dbReference type="InterPro" id="IPR018770">
    <property type="entry name" value="ChloroindolylP_hydrolase"/>
</dbReference>
<dbReference type="RefSeq" id="WP_109244975.1">
    <property type="nucleotide sequence ID" value="NZ_BFFO01000001.1"/>
</dbReference>
<evidence type="ECO:0000313" key="3">
    <source>
        <dbReference type="Proteomes" id="UP000245021"/>
    </source>
</evidence>
<organism evidence="2 3">
    <name type="scientific">Lactococcus termiticola</name>
    <dbReference type="NCBI Taxonomy" id="2169526"/>
    <lineage>
        <taxon>Bacteria</taxon>
        <taxon>Bacillati</taxon>
        <taxon>Bacillota</taxon>
        <taxon>Bacilli</taxon>
        <taxon>Lactobacillales</taxon>
        <taxon>Streptococcaceae</taxon>
        <taxon>Lactococcus</taxon>
    </lineage>
</organism>
<keyword evidence="1" id="KW-0812">Transmembrane</keyword>
<keyword evidence="1" id="KW-1133">Transmembrane helix</keyword>
<feature type="transmembrane region" description="Helical" evidence="1">
    <location>
        <begin position="239"/>
        <end position="260"/>
    </location>
</feature>